<sequence>MTALGTVHVQAHQAHARRPPAAGALRALRALQGVPQRTQPPASAAAAFVSCSDVLGGRLSSRTPSKEGDEFSSEQPASMSYRRSTVIWRAHRL</sequence>
<dbReference type="Proteomes" id="UP001500909">
    <property type="component" value="Unassembled WGS sequence"/>
</dbReference>
<name>A0ABP3JTD3_9ACTN</name>
<evidence type="ECO:0000256" key="1">
    <source>
        <dbReference type="SAM" id="MobiDB-lite"/>
    </source>
</evidence>
<protein>
    <submittedName>
        <fullName evidence="2">Uncharacterized protein</fullName>
    </submittedName>
</protein>
<proteinExistence type="predicted"/>
<comment type="caution">
    <text evidence="2">The sequence shown here is derived from an EMBL/GenBank/DDBJ whole genome shotgun (WGS) entry which is preliminary data.</text>
</comment>
<dbReference type="EMBL" id="BAAABY010000023">
    <property type="protein sequence ID" value="GAA0463833.1"/>
    <property type="molecule type" value="Genomic_DNA"/>
</dbReference>
<accession>A0ABP3JTD3</accession>
<feature type="region of interest" description="Disordered" evidence="1">
    <location>
        <begin position="58"/>
        <end position="81"/>
    </location>
</feature>
<gene>
    <name evidence="2" type="ORF">GCM10010361_29680</name>
</gene>
<evidence type="ECO:0000313" key="2">
    <source>
        <dbReference type="EMBL" id="GAA0463833.1"/>
    </source>
</evidence>
<evidence type="ECO:0000313" key="3">
    <source>
        <dbReference type="Proteomes" id="UP001500909"/>
    </source>
</evidence>
<keyword evidence="3" id="KW-1185">Reference proteome</keyword>
<reference evidence="3" key="1">
    <citation type="journal article" date="2019" name="Int. J. Syst. Evol. Microbiol.">
        <title>The Global Catalogue of Microorganisms (GCM) 10K type strain sequencing project: providing services to taxonomists for standard genome sequencing and annotation.</title>
        <authorList>
            <consortium name="The Broad Institute Genomics Platform"/>
            <consortium name="The Broad Institute Genome Sequencing Center for Infectious Disease"/>
            <person name="Wu L."/>
            <person name="Ma J."/>
        </authorList>
    </citation>
    <scope>NUCLEOTIDE SEQUENCE [LARGE SCALE GENOMIC DNA]</scope>
    <source>
        <strain evidence="3">JCM 4805</strain>
    </source>
</reference>
<organism evidence="2 3">
    <name type="scientific">Streptomyces olivaceiscleroticus</name>
    <dbReference type="NCBI Taxonomy" id="68245"/>
    <lineage>
        <taxon>Bacteria</taxon>
        <taxon>Bacillati</taxon>
        <taxon>Actinomycetota</taxon>
        <taxon>Actinomycetes</taxon>
        <taxon>Kitasatosporales</taxon>
        <taxon>Streptomycetaceae</taxon>
        <taxon>Streptomyces</taxon>
    </lineage>
</organism>
<feature type="region of interest" description="Disordered" evidence="1">
    <location>
        <begin position="1"/>
        <end position="21"/>
    </location>
</feature>